<evidence type="ECO:0000313" key="2">
    <source>
        <dbReference type="Proteomes" id="UP000595814"/>
    </source>
</evidence>
<protein>
    <submittedName>
        <fullName evidence="1">16S rRNA (Adenine(1518)-N(6)/adenine(1519)-N(6))-dimethyltransferase RsmA</fullName>
        <ecNumber evidence="1">2.1.1.182</ecNumber>
    </submittedName>
</protein>
<sequence length="286" mass="32775">MKDNRLYQPSYLKEVLKKFNFTFSKALGQNFLTDGNIIRKIVKESSISKEDTVLEVGPGFGTLTEELAINAKQVIAVEKDSRLMEVLEFTLEDFENVIIINNDILKENIKKIKEEFSPNRKLKVVANLPYYITTPIIEYLIENKEYIDSITIMVQEEVAKRIVATKDNKDYGSLSLYIAYNSDARIIGKAPKNIFMPSPKVDSAVVILELRNKEFNVDEDLLFKIIHSGFTKRRKNILNSLTTGFANIKKEELKEVLAELKINSNLRAENLSLNDFINITNKINDD</sequence>
<reference evidence="1 2" key="1">
    <citation type="journal article" date="2022" name="Int. J. Syst. Evol. Microbiol.">
        <title>Miniphocaeibacter halophilus sp. nov., an ammonium-tolerant acetate-producing bacterium isolated from a biogas system.</title>
        <authorList>
            <person name="Schnurer A."/>
            <person name="Singh A."/>
            <person name="Bi S."/>
            <person name="Qiao W."/>
            <person name="Westerholm M."/>
        </authorList>
    </citation>
    <scope>NUCLEOTIDE SEQUENCE [LARGE SCALE GENOMIC DNA]</scope>
    <source>
        <strain evidence="1 2">AMB_01</strain>
    </source>
</reference>
<dbReference type="EMBL" id="CP066744">
    <property type="protein sequence ID" value="QQK07984.1"/>
    <property type="molecule type" value="Genomic_DNA"/>
</dbReference>
<keyword evidence="1" id="KW-0489">Methyltransferase</keyword>
<dbReference type="EC" id="2.1.1.182" evidence="1"/>
<proteinExistence type="predicted"/>
<name>A0AC61MV40_9FIRM</name>
<keyword evidence="2" id="KW-1185">Reference proteome</keyword>
<dbReference type="Proteomes" id="UP000595814">
    <property type="component" value="Chromosome"/>
</dbReference>
<accession>A0AC61MV40</accession>
<organism evidence="1 2">
    <name type="scientific">Miniphocaeibacter halophilus</name>
    <dbReference type="NCBI Taxonomy" id="2931922"/>
    <lineage>
        <taxon>Bacteria</taxon>
        <taxon>Bacillati</taxon>
        <taxon>Bacillota</taxon>
        <taxon>Tissierellia</taxon>
        <taxon>Tissierellales</taxon>
        <taxon>Peptoniphilaceae</taxon>
        <taxon>Miniphocaeibacter</taxon>
    </lineage>
</organism>
<evidence type="ECO:0000313" key="1">
    <source>
        <dbReference type="EMBL" id="QQK07984.1"/>
    </source>
</evidence>
<gene>
    <name evidence="1" type="primary">rsmA</name>
    <name evidence="1" type="ORF">JFY71_00150</name>
</gene>
<keyword evidence="1" id="KW-0808">Transferase</keyword>